<dbReference type="InterPro" id="IPR005119">
    <property type="entry name" value="LysR_subst-bd"/>
</dbReference>
<feature type="domain" description="HTH lysR-type" evidence="6">
    <location>
        <begin position="116"/>
        <end position="156"/>
    </location>
</feature>
<evidence type="ECO:0000313" key="7">
    <source>
        <dbReference type="EMBL" id="PRE47457.1"/>
    </source>
</evidence>
<dbReference type="Pfam" id="PF03466">
    <property type="entry name" value="LysR_substrate"/>
    <property type="match status" value="1"/>
</dbReference>
<accession>A0AB37ARG5</accession>
<organism evidence="7 8">
    <name type="scientific">Burkholderia multivorans</name>
    <dbReference type="NCBI Taxonomy" id="87883"/>
    <lineage>
        <taxon>Bacteria</taxon>
        <taxon>Pseudomonadati</taxon>
        <taxon>Pseudomonadota</taxon>
        <taxon>Betaproteobacteria</taxon>
        <taxon>Burkholderiales</taxon>
        <taxon>Burkholderiaceae</taxon>
        <taxon>Burkholderia</taxon>
        <taxon>Burkholderia cepacia complex</taxon>
    </lineage>
</organism>
<proteinExistence type="inferred from homology"/>
<dbReference type="Gene3D" id="1.10.10.10">
    <property type="entry name" value="Winged helix-like DNA-binding domain superfamily/Winged helix DNA-binding domain"/>
    <property type="match status" value="1"/>
</dbReference>
<dbReference type="PANTHER" id="PTHR30126:SF91">
    <property type="entry name" value="LYSR FAMILY TRANSCRIPTIONAL REGULATOR"/>
    <property type="match status" value="1"/>
</dbReference>
<dbReference type="CDD" id="cd05466">
    <property type="entry name" value="PBP2_LTTR_substrate"/>
    <property type="match status" value="1"/>
</dbReference>
<evidence type="ECO:0000256" key="4">
    <source>
        <dbReference type="ARBA" id="ARBA00023163"/>
    </source>
</evidence>
<evidence type="ECO:0000256" key="5">
    <source>
        <dbReference type="SAM" id="MobiDB-lite"/>
    </source>
</evidence>
<dbReference type="Proteomes" id="UP000237811">
    <property type="component" value="Unassembled WGS sequence"/>
</dbReference>
<dbReference type="SUPFAM" id="SSF46785">
    <property type="entry name" value="Winged helix' DNA-binding domain"/>
    <property type="match status" value="1"/>
</dbReference>
<dbReference type="Gene3D" id="3.40.190.290">
    <property type="match status" value="1"/>
</dbReference>
<name>A0AB37ARG5_9BURK</name>
<dbReference type="SUPFAM" id="SSF53850">
    <property type="entry name" value="Periplasmic binding protein-like II"/>
    <property type="match status" value="1"/>
</dbReference>
<evidence type="ECO:0000259" key="6">
    <source>
        <dbReference type="PROSITE" id="PS50931"/>
    </source>
</evidence>
<keyword evidence="2" id="KW-0805">Transcription regulation</keyword>
<keyword evidence="3" id="KW-0238">DNA-binding</keyword>
<protein>
    <recommendedName>
        <fullName evidence="6">HTH lysR-type domain-containing protein</fullName>
    </recommendedName>
</protein>
<sequence>MGGSNGFRLHADRRPARRTSTSAERLTLRLHSATPSTRQPSTWGFIGPCADKFALVQQGLNTISSPDMQATAGHSGSRTHFTDRRSGSNALSEGTFHNETAPNRIFFGRRRRRHPMTAAAIECRIAQSALSRHVQALEDELGFKLFHNMRNRLQLTPAGHGFEPMARALLATARRVETATRALVEGRMERLHLAATPITVRSLIAPFLSTLPPTAPMILTHEIEHAHVYDALHAGKDLVIAPTPSPKELACRVLVKTPLKAYVSKNHRRVENGVERVSVAARLRQPLVLHTVRSTSRQVLDQAIARQELHYGLFEECDDSHTMLALAASGQCVSVTTDRPLFDAVGVDVVETEEQTKDASKETRLAVTLYAAWDASHYRAATVEWLVDQLLAHIAHLKAVSGPIWKADNPPSVFRS</sequence>
<evidence type="ECO:0000313" key="8">
    <source>
        <dbReference type="Proteomes" id="UP000237811"/>
    </source>
</evidence>
<dbReference type="InterPro" id="IPR000847">
    <property type="entry name" value="LysR_HTH_N"/>
</dbReference>
<dbReference type="GO" id="GO:0000976">
    <property type="term" value="F:transcription cis-regulatory region binding"/>
    <property type="evidence" value="ECO:0007669"/>
    <property type="project" value="TreeGrafter"/>
</dbReference>
<dbReference type="EMBL" id="PVFR01000047">
    <property type="protein sequence ID" value="PRE47457.1"/>
    <property type="molecule type" value="Genomic_DNA"/>
</dbReference>
<reference evidence="7 8" key="1">
    <citation type="submission" date="2018-03" db="EMBL/GenBank/DDBJ databases">
        <authorList>
            <person name="Nguyen K."/>
            <person name="Fouts D."/>
            <person name="Sutton G."/>
        </authorList>
    </citation>
    <scope>NUCLEOTIDE SEQUENCE [LARGE SCALE GENOMIC DNA]</scope>
    <source>
        <strain evidence="7 8">AU14328</strain>
    </source>
</reference>
<comment type="caution">
    <text evidence="7">The sequence shown here is derived from an EMBL/GenBank/DDBJ whole genome shotgun (WGS) entry which is preliminary data.</text>
</comment>
<feature type="compositionally biased region" description="Polar residues" evidence="5">
    <location>
        <begin position="67"/>
        <end position="79"/>
    </location>
</feature>
<dbReference type="PANTHER" id="PTHR30126">
    <property type="entry name" value="HTH-TYPE TRANSCRIPTIONAL REGULATOR"/>
    <property type="match status" value="1"/>
</dbReference>
<comment type="similarity">
    <text evidence="1">Belongs to the LysR transcriptional regulatory family.</text>
</comment>
<feature type="region of interest" description="Disordered" evidence="5">
    <location>
        <begin position="67"/>
        <end position="96"/>
    </location>
</feature>
<feature type="compositionally biased region" description="Polar residues" evidence="5">
    <location>
        <begin position="87"/>
        <end position="96"/>
    </location>
</feature>
<keyword evidence="4" id="KW-0804">Transcription</keyword>
<feature type="region of interest" description="Disordered" evidence="5">
    <location>
        <begin position="1"/>
        <end position="23"/>
    </location>
</feature>
<dbReference type="PROSITE" id="PS50931">
    <property type="entry name" value="HTH_LYSR"/>
    <property type="match status" value="1"/>
</dbReference>
<gene>
    <name evidence="7" type="ORF">C6P99_15365</name>
</gene>
<evidence type="ECO:0000256" key="2">
    <source>
        <dbReference type="ARBA" id="ARBA00023015"/>
    </source>
</evidence>
<evidence type="ECO:0000256" key="3">
    <source>
        <dbReference type="ARBA" id="ARBA00023125"/>
    </source>
</evidence>
<dbReference type="InterPro" id="IPR036388">
    <property type="entry name" value="WH-like_DNA-bd_sf"/>
</dbReference>
<dbReference type="AlphaFoldDB" id="A0AB37ARG5"/>
<dbReference type="InterPro" id="IPR036390">
    <property type="entry name" value="WH_DNA-bd_sf"/>
</dbReference>
<dbReference type="Pfam" id="PF00126">
    <property type="entry name" value="HTH_1"/>
    <property type="match status" value="1"/>
</dbReference>
<evidence type="ECO:0000256" key="1">
    <source>
        <dbReference type="ARBA" id="ARBA00009437"/>
    </source>
</evidence>
<dbReference type="GO" id="GO:0003700">
    <property type="term" value="F:DNA-binding transcription factor activity"/>
    <property type="evidence" value="ECO:0007669"/>
    <property type="project" value="InterPro"/>
</dbReference>
<dbReference type="PRINTS" id="PR00039">
    <property type="entry name" value="HTHLYSR"/>
</dbReference>